<dbReference type="AlphaFoldDB" id="A0A401YR50"/>
<reference evidence="1 2" key="1">
    <citation type="submission" date="2018-12" db="EMBL/GenBank/DDBJ databases">
        <title>Draft genome sequence of Embleya hyalina NBRC 13850T.</title>
        <authorList>
            <person name="Komaki H."/>
            <person name="Hosoyama A."/>
            <person name="Kimura A."/>
            <person name="Ichikawa N."/>
            <person name="Tamura T."/>
        </authorList>
    </citation>
    <scope>NUCLEOTIDE SEQUENCE [LARGE SCALE GENOMIC DNA]</scope>
    <source>
        <strain evidence="1 2">NBRC 13850</strain>
    </source>
</reference>
<sequence>MSAGPSVGAIAGRELEEIATSGREDQPAPIHALVHEHTRVTRLNARDHLVALRHELERPGSPWAPLSLSLSLSRVAVEGLARSAI</sequence>
<evidence type="ECO:0000313" key="2">
    <source>
        <dbReference type="Proteomes" id="UP000286931"/>
    </source>
</evidence>
<name>A0A401YR50_9ACTN</name>
<accession>A0A401YR50</accession>
<gene>
    <name evidence="1" type="ORF">EHYA_04753</name>
</gene>
<organism evidence="1 2">
    <name type="scientific">Embleya hyalina</name>
    <dbReference type="NCBI Taxonomy" id="516124"/>
    <lineage>
        <taxon>Bacteria</taxon>
        <taxon>Bacillati</taxon>
        <taxon>Actinomycetota</taxon>
        <taxon>Actinomycetes</taxon>
        <taxon>Kitasatosporales</taxon>
        <taxon>Streptomycetaceae</taxon>
        <taxon>Embleya</taxon>
    </lineage>
</organism>
<keyword evidence="2" id="KW-1185">Reference proteome</keyword>
<comment type="caution">
    <text evidence="1">The sequence shown here is derived from an EMBL/GenBank/DDBJ whole genome shotgun (WGS) entry which is preliminary data.</text>
</comment>
<evidence type="ECO:0000313" key="1">
    <source>
        <dbReference type="EMBL" id="GCD97066.1"/>
    </source>
</evidence>
<dbReference type="EMBL" id="BIFH01000022">
    <property type="protein sequence ID" value="GCD97066.1"/>
    <property type="molecule type" value="Genomic_DNA"/>
</dbReference>
<dbReference type="Proteomes" id="UP000286931">
    <property type="component" value="Unassembled WGS sequence"/>
</dbReference>
<protein>
    <submittedName>
        <fullName evidence="1">Uncharacterized protein</fullName>
    </submittedName>
</protein>
<proteinExistence type="predicted"/>